<dbReference type="Proteomes" id="UP000008229">
    <property type="component" value="Chromosome"/>
</dbReference>
<keyword evidence="11" id="KW-1185">Reference proteome</keyword>
<dbReference type="GO" id="GO:0043590">
    <property type="term" value="C:bacterial nucleoid"/>
    <property type="evidence" value="ECO:0007669"/>
    <property type="project" value="TreeGrafter"/>
</dbReference>
<evidence type="ECO:0000256" key="7">
    <source>
        <dbReference type="ARBA" id="ARBA00033409"/>
    </source>
</evidence>
<feature type="domain" description="DNA replication/recombination mediator RecO N-terminal" evidence="9">
    <location>
        <begin position="5"/>
        <end position="81"/>
    </location>
</feature>
<dbReference type="Gene3D" id="2.40.50.140">
    <property type="entry name" value="Nucleic acid-binding proteins"/>
    <property type="match status" value="1"/>
</dbReference>
<evidence type="ECO:0000256" key="6">
    <source>
        <dbReference type="ARBA" id="ARBA00023204"/>
    </source>
</evidence>
<dbReference type="HAMAP" id="MF_00201">
    <property type="entry name" value="RecO"/>
    <property type="match status" value="1"/>
</dbReference>
<evidence type="ECO:0000313" key="10">
    <source>
        <dbReference type="EMBL" id="ADB51522.1"/>
    </source>
</evidence>
<dbReference type="PANTHER" id="PTHR33991">
    <property type="entry name" value="DNA REPAIR PROTEIN RECO"/>
    <property type="match status" value="1"/>
</dbReference>
<evidence type="ECO:0000256" key="1">
    <source>
        <dbReference type="ARBA" id="ARBA00003065"/>
    </source>
</evidence>
<name>D3FD10_CONWI</name>
<keyword evidence="4 8" id="KW-0227">DNA damage</keyword>
<dbReference type="InterPro" id="IPR003717">
    <property type="entry name" value="RecO"/>
</dbReference>
<evidence type="ECO:0000256" key="2">
    <source>
        <dbReference type="ARBA" id="ARBA00007452"/>
    </source>
</evidence>
<dbReference type="InterPro" id="IPR012340">
    <property type="entry name" value="NA-bd_OB-fold"/>
</dbReference>
<dbReference type="Gene3D" id="1.20.1440.120">
    <property type="entry name" value="Recombination protein O, C-terminal domain"/>
    <property type="match status" value="1"/>
</dbReference>
<sequence>MASRSLRTEAIVLRSIRFGEADRILHLYTPDHGRVGAIAKGARKTRSRFGARLEPFFHLRVNLHLSRGDLHTVTSADTIDPHGPLRERACSLDAASRACDAVTRLFETDDPSPAVFHLLANELRLLDGDERHSGQAAQLAFRLKLLVAGGFTPQLASCASCGESDHLSGFSGSAGGVVCSACEASAFPLSEEAYTFLVEALGRPLADAPDASLRALRQAERAITETAEHHAHVHLRSLARQPRGAPMT</sequence>
<dbReference type="GO" id="GO:0006310">
    <property type="term" value="P:DNA recombination"/>
    <property type="evidence" value="ECO:0007669"/>
    <property type="project" value="UniProtKB-UniRule"/>
</dbReference>
<dbReference type="SUPFAM" id="SSF50249">
    <property type="entry name" value="Nucleic acid-binding proteins"/>
    <property type="match status" value="1"/>
</dbReference>
<gene>
    <name evidence="8" type="primary">recO</name>
    <name evidence="10" type="ordered locus">Cwoe_3103</name>
</gene>
<dbReference type="STRING" id="469383.Cwoe_3103"/>
<accession>D3FD10</accession>
<dbReference type="Gene3D" id="6.20.220.20">
    <property type="entry name" value="Recombination protein O, zinc-binding domain"/>
    <property type="match status" value="1"/>
</dbReference>
<dbReference type="NCBIfam" id="TIGR00613">
    <property type="entry name" value="reco"/>
    <property type="match status" value="1"/>
</dbReference>
<proteinExistence type="inferred from homology"/>
<reference evidence="10 11" key="1">
    <citation type="journal article" date="2010" name="Stand. Genomic Sci.">
        <title>Complete genome sequence of Conexibacter woesei type strain (ID131577).</title>
        <authorList>
            <person name="Pukall R."/>
            <person name="Lapidus A."/>
            <person name="Glavina Del Rio T."/>
            <person name="Copeland A."/>
            <person name="Tice H."/>
            <person name="Cheng J.-F."/>
            <person name="Lucas S."/>
            <person name="Chen F."/>
            <person name="Nolan M."/>
            <person name="Bruce D."/>
            <person name="Goodwin L."/>
            <person name="Pitluck S."/>
            <person name="Mavromatis K."/>
            <person name="Ivanova N."/>
            <person name="Ovchinnikova G."/>
            <person name="Pati A."/>
            <person name="Chen A."/>
            <person name="Palaniappan K."/>
            <person name="Land M."/>
            <person name="Hauser L."/>
            <person name="Chang Y.-J."/>
            <person name="Jeffries C.D."/>
            <person name="Chain P."/>
            <person name="Meincke L."/>
            <person name="Sims D."/>
            <person name="Brettin T."/>
            <person name="Detter J.C."/>
            <person name="Rohde M."/>
            <person name="Goeker M."/>
            <person name="Bristow J."/>
            <person name="Eisen J.A."/>
            <person name="Markowitz V."/>
            <person name="Kyrpides N.C."/>
            <person name="Klenk H.-P."/>
            <person name="Hugenholtz P."/>
        </authorList>
    </citation>
    <scope>NUCLEOTIDE SEQUENCE [LARGE SCALE GENOMIC DNA]</scope>
    <source>
        <strain evidence="11">DSM 14684 / CIP 108061 / JCM 11494 / NBRC 100937 / ID131577</strain>
    </source>
</reference>
<dbReference type="OrthoDB" id="9812244at2"/>
<dbReference type="Pfam" id="PF02565">
    <property type="entry name" value="RecO_C"/>
    <property type="match status" value="1"/>
</dbReference>
<evidence type="ECO:0000259" key="9">
    <source>
        <dbReference type="Pfam" id="PF11967"/>
    </source>
</evidence>
<dbReference type="KEGG" id="cwo:Cwoe_3103"/>
<dbReference type="RefSeq" id="WP_012934573.1">
    <property type="nucleotide sequence ID" value="NC_013739.1"/>
</dbReference>
<dbReference type="AlphaFoldDB" id="D3FD10"/>
<keyword evidence="5 8" id="KW-0233">DNA recombination</keyword>
<dbReference type="InterPro" id="IPR042242">
    <property type="entry name" value="RecO_C"/>
</dbReference>
<dbReference type="InterPro" id="IPR037278">
    <property type="entry name" value="ARFGAP/RecO"/>
</dbReference>
<dbReference type="Pfam" id="PF11967">
    <property type="entry name" value="RecO_N"/>
    <property type="match status" value="1"/>
</dbReference>
<dbReference type="HOGENOM" id="CLU_066632_1_1_11"/>
<reference evidence="11" key="2">
    <citation type="submission" date="2010-01" db="EMBL/GenBank/DDBJ databases">
        <title>The complete genome of Conexibacter woesei DSM 14684.</title>
        <authorList>
            <consortium name="US DOE Joint Genome Institute (JGI-PGF)"/>
            <person name="Lucas S."/>
            <person name="Copeland A."/>
            <person name="Lapidus A."/>
            <person name="Glavina del Rio T."/>
            <person name="Dalin E."/>
            <person name="Tice H."/>
            <person name="Bruce D."/>
            <person name="Goodwin L."/>
            <person name="Pitluck S."/>
            <person name="Kyrpides N."/>
            <person name="Mavromatis K."/>
            <person name="Ivanova N."/>
            <person name="Mikhailova N."/>
            <person name="Chertkov O."/>
            <person name="Brettin T."/>
            <person name="Detter J.C."/>
            <person name="Han C."/>
            <person name="Larimer F."/>
            <person name="Land M."/>
            <person name="Hauser L."/>
            <person name="Markowitz V."/>
            <person name="Cheng J.-F."/>
            <person name="Hugenholtz P."/>
            <person name="Woyke T."/>
            <person name="Wu D."/>
            <person name="Pukall R."/>
            <person name="Steenblock K."/>
            <person name="Schneider S."/>
            <person name="Klenk H.-P."/>
            <person name="Eisen J.A."/>
        </authorList>
    </citation>
    <scope>NUCLEOTIDE SEQUENCE [LARGE SCALE GENOMIC DNA]</scope>
    <source>
        <strain evidence="11">DSM 14684 / CIP 108061 / JCM 11494 / NBRC 100937 / ID131577</strain>
    </source>
</reference>
<comment type="similarity">
    <text evidence="2 8">Belongs to the RecO family.</text>
</comment>
<protein>
    <recommendedName>
        <fullName evidence="3 8">DNA repair protein RecO</fullName>
    </recommendedName>
    <alternativeName>
        <fullName evidence="7 8">Recombination protein O</fullName>
    </alternativeName>
</protein>
<evidence type="ECO:0000313" key="11">
    <source>
        <dbReference type="Proteomes" id="UP000008229"/>
    </source>
</evidence>
<evidence type="ECO:0000256" key="8">
    <source>
        <dbReference type="HAMAP-Rule" id="MF_00201"/>
    </source>
</evidence>
<evidence type="ECO:0000256" key="3">
    <source>
        <dbReference type="ARBA" id="ARBA00021310"/>
    </source>
</evidence>
<dbReference type="EMBL" id="CP001854">
    <property type="protein sequence ID" value="ADB51522.1"/>
    <property type="molecule type" value="Genomic_DNA"/>
</dbReference>
<dbReference type="GO" id="GO:0006302">
    <property type="term" value="P:double-strand break repair"/>
    <property type="evidence" value="ECO:0007669"/>
    <property type="project" value="TreeGrafter"/>
</dbReference>
<comment type="function">
    <text evidence="1 8">Involved in DNA repair and RecF pathway recombination.</text>
</comment>
<evidence type="ECO:0000256" key="5">
    <source>
        <dbReference type="ARBA" id="ARBA00023172"/>
    </source>
</evidence>
<evidence type="ECO:0000256" key="4">
    <source>
        <dbReference type="ARBA" id="ARBA00022763"/>
    </source>
</evidence>
<dbReference type="eggNOG" id="COG1381">
    <property type="taxonomic scope" value="Bacteria"/>
</dbReference>
<organism evidence="10 11">
    <name type="scientific">Conexibacter woesei (strain DSM 14684 / CCUG 47730 / CIP 108061 / JCM 11494 / NBRC 100937 / ID131577)</name>
    <dbReference type="NCBI Taxonomy" id="469383"/>
    <lineage>
        <taxon>Bacteria</taxon>
        <taxon>Bacillati</taxon>
        <taxon>Actinomycetota</taxon>
        <taxon>Thermoleophilia</taxon>
        <taxon>Solirubrobacterales</taxon>
        <taxon>Conexibacteraceae</taxon>
        <taxon>Conexibacter</taxon>
    </lineage>
</organism>
<keyword evidence="6 8" id="KW-0234">DNA repair</keyword>
<dbReference type="InterPro" id="IPR022572">
    <property type="entry name" value="DNA_rep/recomb_RecO_N"/>
</dbReference>
<dbReference type="PANTHER" id="PTHR33991:SF1">
    <property type="entry name" value="DNA REPAIR PROTEIN RECO"/>
    <property type="match status" value="1"/>
</dbReference>
<dbReference type="SUPFAM" id="SSF57863">
    <property type="entry name" value="ArfGap/RecO-like zinc finger"/>
    <property type="match status" value="1"/>
</dbReference>